<dbReference type="InterPro" id="IPR000868">
    <property type="entry name" value="Isochorismatase-like_dom"/>
</dbReference>
<dbReference type="Proteomes" id="UP000543030">
    <property type="component" value="Unassembled WGS sequence"/>
</dbReference>
<protein>
    <submittedName>
        <fullName evidence="3">Nicotinamidase-related amidase</fullName>
    </submittedName>
</protein>
<sequence>MKSALIVIDVQKSFTQQPFWSEEDLPAFREKQLALISGYKARGLPVVQIFHHSKGAFDPANGLCVSLDWLPDYADVSFNKHVHNALTDSGLLQWLHDNEIEHVSVSGIRTEQCCETTARVASDLGFKVDFVSEATLTWAMTHPDGSTLSAAEIKHRTELVLAGRFARIATVAQSLAGLDERTAT</sequence>
<proteinExistence type="predicted"/>
<dbReference type="EMBL" id="JACHHN010000009">
    <property type="protein sequence ID" value="MBB5193088.1"/>
    <property type="molecule type" value="Genomic_DNA"/>
</dbReference>
<dbReference type="PANTHER" id="PTHR43540:SF6">
    <property type="entry name" value="ISOCHORISMATASE-LIKE DOMAIN-CONTAINING PROTEIN"/>
    <property type="match status" value="1"/>
</dbReference>
<dbReference type="Gene3D" id="3.40.50.850">
    <property type="entry name" value="Isochorismatase-like"/>
    <property type="match status" value="1"/>
</dbReference>
<organism evidence="3 4">
    <name type="scientific">Silvimonas terrae</name>
    <dbReference type="NCBI Taxonomy" id="300266"/>
    <lineage>
        <taxon>Bacteria</taxon>
        <taxon>Pseudomonadati</taxon>
        <taxon>Pseudomonadota</taxon>
        <taxon>Betaproteobacteria</taxon>
        <taxon>Neisseriales</taxon>
        <taxon>Chitinibacteraceae</taxon>
        <taxon>Silvimonas</taxon>
    </lineage>
</organism>
<comment type="caution">
    <text evidence="3">The sequence shown here is derived from an EMBL/GenBank/DDBJ whole genome shotgun (WGS) entry which is preliminary data.</text>
</comment>
<evidence type="ECO:0000256" key="1">
    <source>
        <dbReference type="ARBA" id="ARBA00022801"/>
    </source>
</evidence>
<evidence type="ECO:0000313" key="4">
    <source>
        <dbReference type="Proteomes" id="UP000543030"/>
    </source>
</evidence>
<dbReference type="Pfam" id="PF00857">
    <property type="entry name" value="Isochorismatase"/>
    <property type="match status" value="1"/>
</dbReference>
<reference evidence="3 4" key="1">
    <citation type="submission" date="2020-08" db="EMBL/GenBank/DDBJ databases">
        <title>Genomic Encyclopedia of Type Strains, Phase IV (KMG-IV): sequencing the most valuable type-strain genomes for metagenomic binning, comparative biology and taxonomic classification.</title>
        <authorList>
            <person name="Goeker M."/>
        </authorList>
    </citation>
    <scope>NUCLEOTIDE SEQUENCE [LARGE SCALE GENOMIC DNA]</scope>
    <source>
        <strain evidence="3 4">DSM 18233</strain>
    </source>
</reference>
<dbReference type="InterPro" id="IPR050272">
    <property type="entry name" value="Isochorismatase-like_hydrls"/>
</dbReference>
<evidence type="ECO:0000259" key="2">
    <source>
        <dbReference type="Pfam" id="PF00857"/>
    </source>
</evidence>
<dbReference type="PANTHER" id="PTHR43540">
    <property type="entry name" value="PEROXYUREIDOACRYLATE/UREIDOACRYLATE AMIDOHYDROLASE-RELATED"/>
    <property type="match status" value="1"/>
</dbReference>
<gene>
    <name evidence="3" type="ORF">HNQ50_003842</name>
</gene>
<dbReference type="SUPFAM" id="SSF52499">
    <property type="entry name" value="Isochorismatase-like hydrolases"/>
    <property type="match status" value="1"/>
</dbReference>
<keyword evidence="1" id="KW-0378">Hydrolase</keyword>
<accession>A0A840RKN6</accession>
<dbReference type="InterPro" id="IPR036380">
    <property type="entry name" value="Isochorismatase-like_sf"/>
</dbReference>
<keyword evidence="4" id="KW-1185">Reference proteome</keyword>
<dbReference type="GO" id="GO:0016787">
    <property type="term" value="F:hydrolase activity"/>
    <property type="evidence" value="ECO:0007669"/>
    <property type="project" value="UniProtKB-KW"/>
</dbReference>
<dbReference type="AlphaFoldDB" id="A0A840RKN6"/>
<feature type="domain" description="Isochorismatase-like" evidence="2">
    <location>
        <begin position="3"/>
        <end position="155"/>
    </location>
</feature>
<dbReference type="RefSeq" id="WP_184102739.1">
    <property type="nucleotide sequence ID" value="NZ_JACHHN010000009.1"/>
</dbReference>
<name>A0A840RKN6_9NEIS</name>
<evidence type="ECO:0000313" key="3">
    <source>
        <dbReference type="EMBL" id="MBB5193088.1"/>
    </source>
</evidence>